<protein>
    <submittedName>
        <fullName evidence="1">Uncharacterized protein</fullName>
    </submittedName>
</protein>
<keyword evidence="2" id="KW-1185">Reference proteome</keyword>
<accession>A0A1V4ID67</accession>
<dbReference type="AlphaFoldDB" id="A0A1V4ID67"/>
<gene>
    <name evidence="1" type="ORF">CLORY_41060</name>
</gene>
<dbReference type="Proteomes" id="UP000190080">
    <property type="component" value="Unassembled WGS sequence"/>
</dbReference>
<evidence type="ECO:0000313" key="2">
    <source>
        <dbReference type="Proteomes" id="UP000190080"/>
    </source>
</evidence>
<dbReference type="EMBL" id="MZGV01000084">
    <property type="protein sequence ID" value="OPJ57457.1"/>
    <property type="molecule type" value="Genomic_DNA"/>
</dbReference>
<organism evidence="1 2">
    <name type="scientific">Clostridium oryzae</name>
    <dbReference type="NCBI Taxonomy" id="1450648"/>
    <lineage>
        <taxon>Bacteria</taxon>
        <taxon>Bacillati</taxon>
        <taxon>Bacillota</taxon>
        <taxon>Clostridia</taxon>
        <taxon>Eubacteriales</taxon>
        <taxon>Clostridiaceae</taxon>
        <taxon>Clostridium</taxon>
    </lineage>
</organism>
<reference evidence="1 2" key="1">
    <citation type="submission" date="2017-03" db="EMBL/GenBank/DDBJ databases">
        <title>Genome sequence of Clostridium oryzae DSM 28571.</title>
        <authorList>
            <person name="Poehlein A."/>
            <person name="Daniel R."/>
        </authorList>
    </citation>
    <scope>NUCLEOTIDE SEQUENCE [LARGE SCALE GENOMIC DNA]</scope>
    <source>
        <strain evidence="1 2">DSM 28571</strain>
    </source>
</reference>
<sequence>MKKVGLYTLDVKKIKERIEKAGLRDMFKKKIV</sequence>
<evidence type="ECO:0000313" key="1">
    <source>
        <dbReference type="EMBL" id="OPJ57457.1"/>
    </source>
</evidence>
<comment type="caution">
    <text evidence="1">The sequence shown here is derived from an EMBL/GenBank/DDBJ whole genome shotgun (WGS) entry which is preliminary data.</text>
</comment>
<proteinExistence type="predicted"/>
<name>A0A1V4ID67_9CLOT</name>